<feature type="signal peptide" evidence="1">
    <location>
        <begin position="1"/>
        <end position="19"/>
    </location>
</feature>
<name>A0ABR0QB37_GOSAR</name>
<evidence type="ECO:0000256" key="1">
    <source>
        <dbReference type="SAM" id="SignalP"/>
    </source>
</evidence>
<organism evidence="2 3">
    <name type="scientific">Gossypium arboreum</name>
    <name type="common">Tree cotton</name>
    <name type="synonym">Gossypium nanking</name>
    <dbReference type="NCBI Taxonomy" id="29729"/>
    <lineage>
        <taxon>Eukaryota</taxon>
        <taxon>Viridiplantae</taxon>
        <taxon>Streptophyta</taxon>
        <taxon>Embryophyta</taxon>
        <taxon>Tracheophyta</taxon>
        <taxon>Spermatophyta</taxon>
        <taxon>Magnoliopsida</taxon>
        <taxon>eudicotyledons</taxon>
        <taxon>Gunneridae</taxon>
        <taxon>Pentapetalae</taxon>
        <taxon>rosids</taxon>
        <taxon>malvids</taxon>
        <taxon>Malvales</taxon>
        <taxon>Malvaceae</taxon>
        <taxon>Malvoideae</taxon>
        <taxon>Gossypium</taxon>
    </lineage>
</organism>
<dbReference type="EMBL" id="JARKNE010000004">
    <property type="protein sequence ID" value="KAK5836529.1"/>
    <property type="molecule type" value="Genomic_DNA"/>
</dbReference>
<reference evidence="2 3" key="1">
    <citation type="submission" date="2023-03" db="EMBL/GenBank/DDBJ databases">
        <title>WGS of Gossypium arboreum.</title>
        <authorList>
            <person name="Yu D."/>
        </authorList>
    </citation>
    <scope>NUCLEOTIDE SEQUENCE [LARGE SCALE GENOMIC DNA]</scope>
    <source>
        <tissue evidence="2">Leaf</tissue>
    </source>
</reference>
<comment type="caution">
    <text evidence="2">The sequence shown here is derived from an EMBL/GenBank/DDBJ whole genome shotgun (WGS) entry which is preliminary data.</text>
</comment>
<keyword evidence="3" id="KW-1185">Reference proteome</keyword>
<gene>
    <name evidence="2" type="ORF">PVK06_012321</name>
</gene>
<keyword evidence="1" id="KW-0732">Signal</keyword>
<protein>
    <submittedName>
        <fullName evidence="2">Uncharacterized protein</fullName>
    </submittedName>
</protein>
<evidence type="ECO:0000313" key="3">
    <source>
        <dbReference type="Proteomes" id="UP001358586"/>
    </source>
</evidence>
<feature type="chain" id="PRO_5045240007" evidence="1">
    <location>
        <begin position="20"/>
        <end position="85"/>
    </location>
</feature>
<accession>A0ABR0QB37</accession>
<proteinExistence type="predicted"/>
<sequence length="85" mass="9703">MARYAYGLIFLAYNLLAWAVRDFRPNAFPEMERQFNYCFVSTLNCQNDGLDSGVLVILLFNKLSIGFDEVAPFPASNASWTKKLQ</sequence>
<dbReference type="Proteomes" id="UP001358586">
    <property type="component" value="Chromosome 4"/>
</dbReference>
<evidence type="ECO:0000313" key="2">
    <source>
        <dbReference type="EMBL" id="KAK5836529.1"/>
    </source>
</evidence>